<dbReference type="InterPro" id="IPR036895">
    <property type="entry name" value="Uracil-DNA_glycosylase-like_sf"/>
</dbReference>
<dbReference type="Proteomes" id="UP001501565">
    <property type="component" value="Unassembled WGS sequence"/>
</dbReference>
<evidence type="ECO:0000256" key="5">
    <source>
        <dbReference type="ARBA" id="ARBA00018429"/>
    </source>
</evidence>
<dbReference type="CDD" id="cd10027">
    <property type="entry name" value="UDG-F1-like"/>
    <property type="match status" value="1"/>
</dbReference>
<dbReference type="PROSITE" id="PS00130">
    <property type="entry name" value="U_DNA_GLYCOSYLASE"/>
    <property type="match status" value="1"/>
</dbReference>
<evidence type="ECO:0000313" key="14">
    <source>
        <dbReference type="Proteomes" id="UP001501565"/>
    </source>
</evidence>
<keyword evidence="6 9" id="KW-0227">DNA damage</keyword>
<dbReference type="NCBIfam" id="NF003592">
    <property type="entry name" value="PRK05254.1-5"/>
    <property type="match status" value="1"/>
</dbReference>
<gene>
    <name evidence="9 13" type="primary">ung</name>
    <name evidence="13" type="ORF">GCM10022277_43930</name>
</gene>
<name>A0ABP7NED3_9GAMM</name>
<evidence type="ECO:0000256" key="7">
    <source>
        <dbReference type="ARBA" id="ARBA00022801"/>
    </source>
</evidence>
<evidence type="ECO:0000259" key="12">
    <source>
        <dbReference type="SMART" id="SM00986"/>
    </source>
</evidence>
<dbReference type="SMART" id="SM00987">
    <property type="entry name" value="UreE_C"/>
    <property type="match status" value="1"/>
</dbReference>
<dbReference type="NCBIfam" id="NF003588">
    <property type="entry name" value="PRK05254.1-1"/>
    <property type="match status" value="1"/>
</dbReference>
<dbReference type="HAMAP" id="MF_00148">
    <property type="entry name" value="UDG"/>
    <property type="match status" value="1"/>
</dbReference>
<dbReference type="EMBL" id="BAABBN010000017">
    <property type="protein sequence ID" value="GAA3943339.1"/>
    <property type="molecule type" value="Genomic_DNA"/>
</dbReference>
<protein>
    <recommendedName>
        <fullName evidence="5 9">Uracil-DNA glycosylase</fullName>
        <shortName evidence="9">UDG</shortName>
        <ecNumber evidence="4 9">3.2.2.27</ecNumber>
    </recommendedName>
</protein>
<sequence>MNRFGLEGKWSELLKSEFEMPYMKQLDSYLESQKKQGVAIYPPEQDRFNAFRYTPFERVKVVILGQDPYHGPGQAHGLSFSVKDDIKIPPSLRNIYKELEQDLGIPPAAHGNLTAWAEQGVLLLNNVLTVAAGSAGSHQNQGWELFTDKVVDLLNTQASGLVFLLWGSHAQKKGNKIDRTRHLVLESSHPSPLSAYRGFLGSGQFSEINRYLSDQGKCPIEWALPVADELKAPGASFEQLDLIR</sequence>
<dbReference type="Gene3D" id="3.40.470.10">
    <property type="entry name" value="Uracil-DNA glycosylase-like domain"/>
    <property type="match status" value="1"/>
</dbReference>
<comment type="similarity">
    <text evidence="3 9 11">Belongs to the uracil-DNA glycosylase (UDG) superfamily. UNG family.</text>
</comment>
<dbReference type="PANTHER" id="PTHR11264">
    <property type="entry name" value="URACIL-DNA GLYCOSYLASE"/>
    <property type="match status" value="1"/>
</dbReference>
<evidence type="ECO:0000313" key="13">
    <source>
        <dbReference type="EMBL" id="GAA3943339.1"/>
    </source>
</evidence>
<dbReference type="PANTHER" id="PTHR11264:SF0">
    <property type="entry name" value="URACIL-DNA GLYCOSYLASE"/>
    <property type="match status" value="1"/>
</dbReference>
<evidence type="ECO:0000256" key="10">
    <source>
        <dbReference type="PROSITE-ProRule" id="PRU10072"/>
    </source>
</evidence>
<dbReference type="NCBIfam" id="TIGR00628">
    <property type="entry name" value="ung"/>
    <property type="match status" value="1"/>
</dbReference>
<dbReference type="SUPFAM" id="SSF52141">
    <property type="entry name" value="Uracil-DNA glycosylase-like"/>
    <property type="match status" value="1"/>
</dbReference>
<keyword evidence="9" id="KW-0963">Cytoplasm</keyword>
<evidence type="ECO:0000256" key="8">
    <source>
        <dbReference type="ARBA" id="ARBA00023204"/>
    </source>
</evidence>
<evidence type="ECO:0000256" key="4">
    <source>
        <dbReference type="ARBA" id="ARBA00012030"/>
    </source>
</evidence>
<keyword evidence="14" id="KW-1185">Reference proteome</keyword>
<evidence type="ECO:0000256" key="9">
    <source>
        <dbReference type="HAMAP-Rule" id="MF_00148"/>
    </source>
</evidence>
<reference evidence="14" key="1">
    <citation type="journal article" date="2019" name="Int. J. Syst. Evol. Microbiol.">
        <title>The Global Catalogue of Microorganisms (GCM) 10K type strain sequencing project: providing services to taxonomists for standard genome sequencing and annotation.</title>
        <authorList>
            <consortium name="The Broad Institute Genomics Platform"/>
            <consortium name="The Broad Institute Genome Sequencing Center for Infectious Disease"/>
            <person name="Wu L."/>
            <person name="Ma J."/>
        </authorList>
    </citation>
    <scope>NUCLEOTIDE SEQUENCE [LARGE SCALE GENOMIC DNA]</scope>
    <source>
        <strain evidence="14">JCM 17551</strain>
    </source>
</reference>
<dbReference type="Pfam" id="PF03167">
    <property type="entry name" value="UDG"/>
    <property type="match status" value="1"/>
</dbReference>
<dbReference type="RefSeq" id="WP_344800815.1">
    <property type="nucleotide sequence ID" value="NZ_BAABBN010000017.1"/>
</dbReference>
<proteinExistence type="inferred from homology"/>
<evidence type="ECO:0000256" key="2">
    <source>
        <dbReference type="ARBA" id="ARBA00002631"/>
    </source>
</evidence>
<accession>A0ABP7NED3</accession>
<dbReference type="InterPro" id="IPR018085">
    <property type="entry name" value="Ura-DNA_Glyclase_AS"/>
</dbReference>
<organism evidence="13 14">
    <name type="scientific">Litoribacillus peritrichatus</name>
    <dbReference type="NCBI Taxonomy" id="718191"/>
    <lineage>
        <taxon>Bacteria</taxon>
        <taxon>Pseudomonadati</taxon>
        <taxon>Pseudomonadota</taxon>
        <taxon>Gammaproteobacteria</taxon>
        <taxon>Oceanospirillales</taxon>
        <taxon>Oceanospirillaceae</taxon>
        <taxon>Litoribacillus</taxon>
    </lineage>
</organism>
<feature type="domain" description="Uracil-DNA glycosylase-like" evidence="12">
    <location>
        <begin position="52"/>
        <end position="212"/>
    </location>
</feature>
<comment type="catalytic activity">
    <reaction evidence="1 9 11">
        <text>Hydrolyzes single-stranded DNA or mismatched double-stranded DNA and polynucleotides, releasing free uracil.</text>
        <dbReference type="EC" id="3.2.2.27"/>
    </reaction>
</comment>
<dbReference type="InterPro" id="IPR005122">
    <property type="entry name" value="Uracil-DNA_glycosylase-like"/>
</dbReference>
<evidence type="ECO:0000256" key="11">
    <source>
        <dbReference type="RuleBase" id="RU003780"/>
    </source>
</evidence>
<evidence type="ECO:0000256" key="3">
    <source>
        <dbReference type="ARBA" id="ARBA00008184"/>
    </source>
</evidence>
<feature type="active site" description="Proton acceptor" evidence="9 10">
    <location>
        <position position="67"/>
    </location>
</feature>
<comment type="function">
    <text evidence="2 9 11">Excises uracil residues from the DNA which can arise as a result of misincorporation of dUMP residues by DNA polymerase or due to deamination of cytosine.</text>
</comment>
<comment type="subcellular location">
    <subcellularLocation>
        <location evidence="9">Cytoplasm</location>
    </subcellularLocation>
</comment>
<evidence type="ECO:0000256" key="6">
    <source>
        <dbReference type="ARBA" id="ARBA00022763"/>
    </source>
</evidence>
<evidence type="ECO:0000256" key="1">
    <source>
        <dbReference type="ARBA" id="ARBA00001400"/>
    </source>
</evidence>
<dbReference type="InterPro" id="IPR002043">
    <property type="entry name" value="UDG_fam1"/>
</dbReference>
<keyword evidence="8 9" id="KW-0234">DNA repair</keyword>
<keyword evidence="7 9" id="KW-0378">Hydrolase</keyword>
<comment type="caution">
    <text evidence="13">The sequence shown here is derived from an EMBL/GenBank/DDBJ whole genome shotgun (WGS) entry which is preliminary data.</text>
</comment>
<dbReference type="NCBIfam" id="NF003591">
    <property type="entry name" value="PRK05254.1-4"/>
    <property type="match status" value="1"/>
</dbReference>
<dbReference type="SMART" id="SM00986">
    <property type="entry name" value="UDG"/>
    <property type="match status" value="1"/>
</dbReference>
<dbReference type="NCBIfam" id="NF003589">
    <property type="entry name" value="PRK05254.1-2"/>
    <property type="match status" value="1"/>
</dbReference>
<dbReference type="EC" id="3.2.2.27" evidence="4 9"/>